<protein>
    <submittedName>
        <fullName evidence="8">UDP-N-acetylglucosamine--LPS N-acetylglucosamine transferase</fullName>
    </submittedName>
</protein>
<evidence type="ECO:0000256" key="4">
    <source>
        <dbReference type="ARBA" id="ARBA00022679"/>
    </source>
</evidence>
<organism evidence="8 9">
    <name type="scientific">Gordonibacter massiliensis</name>
    <name type="common">ex Traore et al. 2017</name>
    <dbReference type="NCBI Taxonomy" id="1841863"/>
    <lineage>
        <taxon>Bacteria</taxon>
        <taxon>Bacillati</taxon>
        <taxon>Actinomycetota</taxon>
        <taxon>Coriobacteriia</taxon>
        <taxon>Eggerthellales</taxon>
        <taxon>Eggerthellaceae</taxon>
        <taxon>Gordonibacter</taxon>
    </lineage>
</organism>
<feature type="domain" description="Diacylglycerol glucosyltransferase N-terminal" evidence="7">
    <location>
        <begin position="186"/>
        <end position="274"/>
    </location>
</feature>
<dbReference type="SUPFAM" id="SSF53756">
    <property type="entry name" value="UDP-Glycosyltransferase/glycogen phosphorylase"/>
    <property type="match status" value="1"/>
</dbReference>
<evidence type="ECO:0000313" key="8">
    <source>
        <dbReference type="EMBL" id="MBC2890599.1"/>
    </source>
</evidence>
<dbReference type="PANTHER" id="PTHR43025:SF3">
    <property type="entry name" value="MONOGALACTOSYLDIACYLGLYCEROL SYNTHASE 1, CHLOROPLASTIC"/>
    <property type="match status" value="1"/>
</dbReference>
<dbReference type="AlphaFoldDB" id="A0A842JNA0"/>
<reference evidence="8 9" key="1">
    <citation type="submission" date="2020-08" db="EMBL/GenBank/DDBJ databases">
        <authorList>
            <person name="Liu C."/>
            <person name="Sun Q."/>
        </authorList>
    </citation>
    <scope>NUCLEOTIDE SEQUENCE [LARGE SCALE GENOMIC DNA]</scope>
    <source>
        <strain evidence="8 9">N22</strain>
    </source>
</reference>
<dbReference type="Pfam" id="PF04101">
    <property type="entry name" value="Glyco_tran_28_C"/>
    <property type="match status" value="1"/>
</dbReference>
<accession>A0A842JNA0</accession>
<dbReference type="InterPro" id="IPR007235">
    <property type="entry name" value="Glyco_trans_28_C"/>
</dbReference>
<evidence type="ECO:0000256" key="2">
    <source>
        <dbReference type="ARBA" id="ARBA00006962"/>
    </source>
</evidence>
<dbReference type="GO" id="GO:0016758">
    <property type="term" value="F:hexosyltransferase activity"/>
    <property type="evidence" value="ECO:0007669"/>
    <property type="project" value="InterPro"/>
</dbReference>
<gene>
    <name evidence="8" type="ORF">H7313_14785</name>
</gene>
<dbReference type="Proteomes" id="UP000587396">
    <property type="component" value="Unassembled WGS sequence"/>
</dbReference>
<sequence length="500" mass="54263">MDIDEAAAPQPAYKNPDAADAPAAPSGRTAPASSDGVEARPGTGEDLQAAPAGGDACGEEPVSLVVAEPEPAPEPPKPRVIVMHASVGSGHRSAAMAVAQALELLRDEAAARRREAPDGADEDPFVPEDLEVEVVDILEWGRIVFDGDHAASLFTGATRPIYDLTWRFTLTGRLLWGGGTVWSRVMYPSFTDHVREVRPLAVVCTHITAANVAVGARMLSGVEFPIVCVPTDYETEGLWPHRGADLFCVANESMAETLRPRKVGDERILITGIPTREDFRRTYDQRATRERLGLPLDKTVVLALAGAQLPRPYVHFREALDKLLPYVHALSDMHFVLVAGSDADYARHLRHECGELGLANVTVLDYVEGMAALMAASDLVICKSGGLVVTECLCAQVPMILLGRAYGQEKVNVLMLTAVGAAMHVTTSRELLDALRHIEKNPESIRSMLVNGRFLRHESAARDVARAALELAAHPKKPDDPLRKRHFFGFYWGGKPAHAR</sequence>
<dbReference type="EMBL" id="JACMSE010000015">
    <property type="protein sequence ID" value="MBC2890599.1"/>
    <property type="molecule type" value="Genomic_DNA"/>
</dbReference>
<dbReference type="RefSeq" id="WP_185906268.1">
    <property type="nucleotide sequence ID" value="NZ_JACMSE010000015.1"/>
</dbReference>
<keyword evidence="9" id="KW-1185">Reference proteome</keyword>
<dbReference type="GO" id="GO:0009247">
    <property type="term" value="P:glycolipid biosynthetic process"/>
    <property type="evidence" value="ECO:0007669"/>
    <property type="project" value="InterPro"/>
</dbReference>
<evidence type="ECO:0000259" key="7">
    <source>
        <dbReference type="Pfam" id="PF06925"/>
    </source>
</evidence>
<feature type="compositionally biased region" description="Low complexity" evidence="5">
    <location>
        <begin position="16"/>
        <end position="25"/>
    </location>
</feature>
<keyword evidence="3" id="KW-0328">Glycosyltransferase</keyword>
<dbReference type="Gene3D" id="3.40.50.2000">
    <property type="entry name" value="Glycogen Phosphorylase B"/>
    <property type="match status" value="1"/>
</dbReference>
<evidence type="ECO:0000259" key="6">
    <source>
        <dbReference type="Pfam" id="PF04101"/>
    </source>
</evidence>
<dbReference type="Pfam" id="PF06925">
    <property type="entry name" value="MGDG_synth"/>
    <property type="match status" value="1"/>
</dbReference>
<dbReference type="InterPro" id="IPR009695">
    <property type="entry name" value="Diacylglyc_glucosyltr_N"/>
</dbReference>
<proteinExistence type="inferred from homology"/>
<dbReference type="InterPro" id="IPR050519">
    <property type="entry name" value="Glycosyltransf_28_UgtP"/>
</dbReference>
<dbReference type="PANTHER" id="PTHR43025">
    <property type="entry name" value="MONOGALACTOSYLDIACYLGLYCEROL SYNTHASE"/>
    <property type="match status" value="1"/>
</dbReference>
<evidence type="ECO:0000256" key="5">
    <source>
        <dbReference type="SAM" id="MobiDB-lite"/>
    </source>
</evidence>
<feature type="region of interest" description="Disordered" evidence="5">
    <location>
        <begin position="1"/>
        <end position="78"/>
    </location>
</feature>
<name>A0A842JNA0_9ACTN</name>
<keyword evidence="4 8" id="KW-0808">Transferase</keyword>
<comment type="subcellular location">
    <subcellularLocation>
        <location evidence="1">Membrane</location>
    </subcellularLocation>
</comment>
<comment type="similarity">
    <text evidence="2">Belongs to the glycosyltransferase 28 family.</text>
</comment>
<dbReference type="GO" id="GO:0016020">
    <property type="term" value="C:membrane"/>
    <property type="evidence" value="ECO:0007669"/>
    <property type="project" value="UniProtKB-SubCell"/>
</dbReference>
<feature type="compositionally biased region" description="Low complexity" evidence="5">
    <location>
        <begin position="59"/>
        <end position="69"/>
    </location>
</feature>
<evidence type="ECO:0000256" key="3">
    <source>
        <dbReference type="ARBA" id="ARBA00022676"/>
    </source>
</evidence>
<comment type="caution">
    <text evidence="8">The sequence shown here is derived from an EMBL/GenBank/DDBJ whole genome shotgun (WGS) entry which is preliminary data.</text>
</comment>
<feature type="domain" description="Glycosyl transferase family 28 C-terminal" evidence="6">
    <location>
        <begin position="332"/>
        <end position="447"/>
    </location>
</feature>
<evidence type="ECO:0000256" key="1">
    <source>
        <dbReference type="ARBA" id="ARBA00004370"/>
    </source>
</evidence>
<evidence type="ECO:0000313" key="9">
    <source>
        <dbReference type="Proteomes" id="UP000587396"/>
    </source>
</evidence>